<reference evidence="2 3" key="1">
    <citation type="submission" date="2017-09" db="EMBL/GenBank/DDBJ databases">
        <authorList>
            <person name="Ehlers B."/>
            <person name="Leendertz F.H."/>
        </authorList>
    </citation>
    <scope>NUCLEOTIDE SEQUENCE [LARGE SCALE GENOMIC DNA]</scope>
    <source>
        <strain evidence="2 3">DSM 27208</strain>
    </source>
</reference>
<evidence type="ECO:0000313" key="2">
    <source>
        <dbReference type="EMBL" id="SNZ11984.1"/>
    </source>
</evidence>
<evidence type="ECO:0000313" key="3">
    <source>
        <dbReference type="Proteomes" id="UP000219453"/>
    </source>
</evidence>
<dbReference type="SUPFAM" id="SSF56300">
    <property type="entry name" value="Metallo-dependent phosphatases"/>
    <property type="match status" value="1"/>
</dbReference>
<keyword evidence="3" id="KW-1185">Reference proteome</keyword>
<name>A0A285NR33_NATPI</name>
<dbReference type="InterPro" id="IPR029052">
    <property type="entry name" value="Metallo-depent_PP-like"/>
</dbReference>
<dbReference type="Gene3D" id="3.60.21.10">
    <property type="match status" value="1"/>
</dbReference>
<accession>A0A285NR33</accession>
<dbReference type="AlphaFoldDB" id="A0A285NR33"/>
<evidence type="ECO:0000256" key="1">
    <source>
        <dbReference type="SAM" id="MobiDB-lite"/>
    </source>
</evidence>
<organism evidence="2 3">
    <name type="scientific">Natronoarchaeum philippinense</name>
    <dbReference type="NCBI Taxonomy" id="558529"/>
    <lineage>
        <taxon>Archaea</taxon>
        <taxon>Methanobacteriati</taxon>
        <taxon>Methanobacteriota</taxon>
        <taxon>Stenosarchaea group</taxon>
        <taxon>Halobacteria</taxon>
        <taxon>Halobacteriales</taxon>
        <taxon>Natronoarchaeaceae</taxon>
    </lineage>
</organism>
<dbReference type="Proteomes" id="UP000219453">
    <property type="component" value="Unassembled WGS sequence"/>
</dbReference>
<protein>
    <submittedName>
        <fullName evidence="2">UDP-2,3-diacylglucosamine pyrophosphatase LpxH</fullName>
    </submittedName>
</protein>
<feature type="region of interest" description="Disordered" evidence="1">
    <location>
        <begin position="135"/>
        <end position="158"/>
    </location>
</feature>
<dbReference type="EMBL" id="OBEJ01000002">
    <property type="protein sequence ID" value="SNZ11984.1"/>
    <property type="molecule type" value="Genomic_DNA"/>
</dbReference>
<gene>
    <name evidence="2" type="ORF">SAMN06269185_1451</name>
</gene>
<proteinExistence type="predicted"/>
<sequence length="253" mass="28016">MVLLGDVWDMIRRDPFGSAWETSETITRLRRLADELPVYFVFGNHDTHLRNLDTSLYDVAFRDEVVLDSGDASIRFRHGKAFDRLQFDALSNSLSGPGDRGDIDPTRGAKDPIVAKGRSILQAQKRRLESVYETIGGGDEPDHVTASDGGAEPADPTYPRRERRAHTYLERIPEDKLIYGHTHSPYVHPDNVAANPGSWKSTAPVHNTYLVIEDGDIELYQHDADGADAPIAAEAFDDGLLDGEDDTEQSSVG</sequence>